<name>A0A813YQV4_ADIRI</name>
<keyword evidence="2 7" id="KW-0349">Heme</keyword>
<dbReference type="InterPro" id="IPR036396">
    <property type="entry name" value="Cyt_P450_sf"/>
</dbReference>
<evidence type="ECO:0000256" key="6">
    <source>
        <dbReference type="ARBA" id="ARBA00023033"/>
    </source>
</evidence>
<evidence type="ECO:0000256" key="7">
    <source>
        <dbReference type="PIRSR" id="PIRSR602401-1"/>
    </source>
</evidence>
<keyword evidence="3 7" id="KW-0479">Metal-binding</keyword>
<keyword evidence="6 8" id="KW-0503">Monooxygenase</keyword>
<dbReference type="PRINTS" id="PR00385">
    <property type="entry name" value="P450"/>
</dbReference>
<dbReference type="PRINTS" id="PR00463">
    <property type="entry name" value="EP450I"/>
</dbReference>
<dbReference type="PANTHER" id="PTHR24291:SF50">
    <property type="entry name" value="BIFUNCTIONAL ALBAFLAVENONE MONOOXYGENASE_TERPENE SYNTHASE"/>
    <property type="match status" value="1"/>
</dbReference>
<organism evidence="9 10">
    <name type="scientific">Adineta ricciae</name>
    <name type="common">Rotifer</name>
    <dbReference type="NCBI Taxonomy" id="249248"/>
    <lineage>
        <taxon>Eukaryota</taxon>
        <taxon>Metazoa</taxon>
        <taxon>Spiralia</taxon>
        <taxon>Gnathifera</taxon>
        <taxon>Rotifera</taxon>
        <taxon>Eurotatoria</taxon>
        <taxon>Bdelloidea</taxon>
        <taxon>Adinetida</taxon>
        <taxon>Adinetidae</taxon>
        <taxon>Adineta</taxon>
    </lineage>
</organism>
<dbReference type="EMBL" id="CAJNOJ010000030">
    <property type="protein sequence ID" value="CAF0887480.1"/>
    <property type="molecule type" value="Genomic_DNA"/>
</dbReference>
<dbReference type="AlphaFoldDB" id="A0A813YQV4"/>
<dbReference type="PROSITE" id="PS00086">
    <property type="entry name" value="CYTOCHROME_P450"/>
    <property type="match status" value="1"/>
</dbReference>
<keyword evidence="4 8" id="KW-0560">Oxidoreductase</keyword>
<dbReference type="OrthoDB" id="2789670at2759"/>
<dbReference type="PANTHER" id="PTHR24291">
    <property type="entry name" value="CYTOCHROME P450 FAMILY 4"/>
    <property type="match status" value="1"/>
</dbReference>
<protein>
    <recommendedName>
        <fullName evidence="11">Cytochrome P450</fullName>
    </recommendedName>
</protein>
<dbReference type="InterPro" id="IPR001128">
    <property type="entry name" value="Cyt_P450"/>
</dbReference>
<evidence type="ECO:0000313" key="10">
    <source>
        <dbReference type="Proteomes" id="UP000663852"/>
    </source>
</evidence>
<dbReference type="Proteomes" id="UP000663852">
    <property type="component" value="Unassembled WGS sequence"/>
</dbReference>
<comment type="caution">
    <text evidence="9">The sequence shown here is derived from an EMBL/GenBank/DDBJ whole genome shotgun (WGS) entry which is preliminary data.</text>
</comment>
<dbReference type="InterPro" id="IPR017972">
    <property type="entry name" value="Cyt_P450_CS"/>
</dbReference>
<evidence type="ECO:0000313" key="9">
    <source>
        <dbReference type="EMBL" id="CAF0887480.1"/>
    </source>
</evidence>
<keyword evidence="5 7" id="KW-0408">Iron</keyword>
<dbReference type="GO" id="GO:0004497">
    <property type="term" value="F:monooxygenase activity"/>
    <property type="evidence" value="ECO:0007669"/>
    <property type="project" value="UniProtKB-KW"/>
</dbReference>
<comment type="similarity">
    <text evidence="1 8">Belongs to the cytochrome P450 family.</text>
</comment>
<sequence length="519" mass="59886">MLFLLIVVLITVLFVYLKLKYFTLRGSIPGKSPNFLVGNLLQTGFFNGRYLGDIVKEFQTKYGDTFQFWAGPNRMIFVCNPDDVQHIFKHRQIYEQGKLEVDHHRLLFKDALICNTGTPFSRDDLLNLVVHTSLGSKYKRHASIILPLFRRAKIVNNIDIIIDCTDKLLDQWRTKFDHNPNHIYTDIVDQCQNLSLVIFGFIGFDYDLQTLEESHMSKNNRLRQALKDFLYVFIFTIPLPTSIAKLYLKVSSRYRRAIVAINSYLNEMVEQEQRKTEEQIMERKRTSLIASLVDSLQVDEAAESLKLEHEKKGLSHTEVFHEMLLFLVSGSETTGSALAWFIFFMSKNLRVQAKLKAELGNDIQNRLTADQIESFAYLDCVIQEVLRFIPPIVGTTRTLTMNDRLPISDVQLCEGDEIFIPLNIGSRDERFWKIDPNLFYPERFLNEDKDHHPYAMIPFGGGHRQCIGQDLARFELKVIITRLMQRVTFGDGGSQLNSGGYVLKLAIVPKHTGITIIFD</sequence>
<dbReference type="CDD" id="cd00302">
    <property type="entry name" value="cytochrome_P450"/>
    <property type="match status" value="1"/>
</dbReference>
<dbReference type="GO" id="GO:0005506">
    <property type="term" value="F:iron ion binding"/>
    <property type="evidence" value="ECO:0007669"/>
    <property type="project" value="InterPro"/>
</dbReference>
<dbReference type="GO" id="GO:0016705">
    <property type="term" value="F:oxidoreductase activity, acting on paired donors, with incorporation or reduction of molecular oxygen"/>
    <property type="evidence" value="ECO:0007669"/>
    <property type="project" value="InterPro"/>
</dbReference>
<dbReference type="Pfam" id="PF00067">
    <property type="entry name" value="p450"/>
    <property type="match status" value="1"/>
</dbReference>
<dbReference type="SUPFAM" id="SSF48264">
    <property type="entry name" value="Cytochrome P450"/>
    <property type="match status" value="1"/>
</dbReference>
<reference evidence="9" key="1">
    <citation type="submission" date="2021-02" db="EMBL/GenBank/DDBJ databases">
        <authorList>
            <person name="Nowell W R."/>
        </authorList>
    </citation>
    <scope>NUCLEOTIDE SEQUENCE</scope>
</reference>
<gene>
    <name evidence="9" type="ORF">EDS130_LOCUS9102</name>
</gene>
<evidence type="ECO:0008006" key="11">
    <source>
        <dbReference type="Google" id="ProtNLM"/>
    </source>
</evidence>
<dbReference type="GO" id="GO:0020037">
    <property type="term" value="F:heme binding"/>
    <property type="evidence" value="ECO:0007669"/>
    <property type="project" value="InterPro"/>
</dbReference>
<dbReference type="Gene3D" id="1.10.630.10">
    <property type="entry name" value="Cytochrome P450"/>
    <property type="match status" value="1"/>
</dbReference>
<evidence type="ECO:0000256" key="3">
    <source>
        <dbReference type="ARBA" id="ARBA00022723"/>
    </source>
</evidence>
<evidence type="ECO:0000256" key="8">
    <source>
        <dbReference type="RuleBase" id="RU000461"/>
    </source>
</evidence>
<proteinExistence type="inferred from homology"/>
<dbReference type="InterPro" id="IPR002401">
    <property type="entry name" value="Cyt_P450_E_grp-I"/>
</dbReference>
<evidence type="ECO:0000256" key="2">
    <source>
        <dbReference type="ARBA" id="ARBA00022617"/>
    </source>
</evidence>
<evidence type="ECO:0000256" key="1">
    <source>
        <dbReference type="ARBA" id="ARBA00010617"/>
    </source>
</evidence>
<accession>A0A813YQV4</accession>
<evidence type="ECO:0000256" key="5">
    <source>
        <dbReference type="ARBA" id="ARBA00023004"/>
    </source>
</evidence>
<dbReference type="InterPro" id="IPR050196">
    <property type="entry name" value="Cytochrome_P450_Monoox"/>
</dbReference>
<evidence type="ECO:0000256" key="4">
    <source>
        <dbReference type="ARBA" id="ARBA00023002"/>
    </source>
</evidence>
<feature type="binding site" description="axial binding residue" evidence="7">
    <location>
        <position position="466"/>
    </location>
    <ligand>
        <name>heme</name>
        <dbReference type="ChEBI" id="CHEBI:30413"/>
    </ligand>
    <ligandPart>
        <name>Fe</name>
        <dbReference type="ChEBI" id="CHEBI:18248"/>
    </ligandPart>
</feature>
<comment type="cofactor">
    <cofactor evidence="7">
        <name>heme</name>
        <dbReference type="ChEBI" id="CHEBI:30413"/>
    </cofactor>
</comment>